<dbReference type="PANTHER" id="PTHR38814:SF1">
    <property type="entry name" value="ENDONUCLEASE NUCS"/>
    <property type="match status" value="1"/>
</dbReference>
<dbReference type="InterPro" id="IPR011856">
    <property type="entry name" value="tRNA_endonuc-like_dom_sf"/>
</dbReference>
<dbReference type="KEGG" id="aagg:ETAA8_55920"/>
<dbReference type="InterPro" id="IPR056086">
    <property type="entry name" value="DUF7669"/>
</dbReference>
<proteinExistence type="predicted"/>
<dbReference type="Pfam" id="PF01939">
    <property type="entry name" value="NucS_C"/>
    <property type="match status" value="1"/>
</dbReference>
<dbReference type="Pfam" id="PF24706">
    <property type="entry name" value="DUF7669"/>
    <property type="match status" value="1"/>
</dbReference>
<name>A0A517YJR5_9BACT</name>
<keyword evidence="5" id="KW-1185">Reference proteome</keyword>
<sequence>MSDRPPVWRMVQEAVEKLGSPTTNKAIRDYILAKYGEVNEKTIACQIIICSVNHPSRVHYPENKRPRICNSRYDFLFRTGTGEVTRFDATIHGQWEMRLNAFGKLEVGQAISGPPDDPENDDDPTDEAGLPFALECHLRDFLEKNISIIKVDNSPLKIFRDHEGNAGIEYDTDVGRIDILAIDSANNLVVIELKVSRGSDRVIGQILRYMGWVKKHLAGERKVAGIIVACNIDDKLRYAASLLTDVMLFEYQLKFDLDRVALK</sequence>
<reference evidence="4 5" key="1">
    <citation type="submission" date="2019-02" db="EMBL/GenBank/DDBJ databases">
        <title>Deep-cultivation of Planctomycetes and their phenomic and genomic characterization uncovers novel biology.</title>
        <authorList>
            <person name="Wiegand S."/>
            <person name="Jogler M."/>
            <person name="Boedeker C."/>
            <person name="Pinto D."/>
            <person name="Vollmers J."/>
            <person name="Rivas-Marin E."/>
            <person name="Kohn T."/>
            <person name="Peeters S.H."/>
            <person name="Heuer A."/>
            <person name="Rast P."/>
            <person name="Oberbeckmann S."/>
            <person name="Bunk B."/>
            <person name="Jeske O."/>
            <person name="Meyerdierks A."/>
            <person name="Storesund J.E."/>
            <person name="Kallscheuer N."/>
            <person name="Luecker S."/>
            <person name="Lage O.M."/>
            <person name="Pohl T."/>
            <person name="Merkel B.J."/>
            <person name="Hornburger P."/>
            <person name="Mueller R.-W."/>
            <person name="Bruemmer F."/>
            <person name="Labrenz M."/>
            <person name="Spormann A.M."/>
            <person name="Op den Camp H."/>
            <person name="Overmann J."/>
            <person name="Amann R."/>
            <person name="Jetten M.S.M."/>
            <person name="Mascher T."/>
            <person name="Medema M.H."/>
            <person name="Devos D.P."/>
            <person name="Kaster A.-K."/>
            <person name="Ovreas L."/>
            <person name="Rohde M."/>
            <person name="Galperin M.Y."/>
            <person name="Jogler C."/>
        </authorList>
    </citation>
    <scope>NUCLEOTIDE SEQUENCE [LARGE SCALE GENOMIC DNA]</scope>
    <source>
        <strain evidence="4 5">ETA_A8</strain>
    </source>
</reference>
<dbReference type="Gene3D" id="3.40.1350.10">
    <property type="match status" value="1"/>
</dbReference>
<accession>A0A517YJR5</accession>
<evidence type="ECO:0000259" key="2">
    <source>
        <dbReference type="Pfam" id="PF01939"/>
    </source>
</evidence>
<dbReference type="GO" id="GO:0003677">
    <property type="term" value="F:DNA binding"/>
    <property type="evidence" value="ECO:0007669"/>
    <property type="project" value="UniProtKB-KW"/>
</dbReference>
<evidence type="ECO:0000256" key="1">
    <source>
        <dbReference type="ARBA" id="ARBA00023125"/>
    </source>
</evidence>
<keyword evidence="1" id="KW-0238">DNA-binding</keyword>
<dbReference type="AlphaFoldDB" id="A0A517YJR5"/>
<evidence type="ECO:0000259" key="3">
    <source>
        <dbReference type="Pfam" id="PF24706"/>
    </source>
</evidence>
<feature type="domain" description="DUF7669" evidence="3">
    <location>
        <begin position="6"/>
        <end position="85"/>
    </location>
</feature>
<evidence type="ECO:0008006" key="6">
    <source>
        <dbReference type="Google" id="ProtNLM"/>
    </source>
</evidence>
<dbReference type="InterPro" id="IPR002793">
    <property type="entry name" value="Endonuclease_NucS"/>
</dbReference>
<gene>
    <name evidence="4" type="ORF">ETAA8_55920</name>
</gene>
<dbReference type="CDD" id="cd22341">
    <property type="entry name" value="NucS-like"/>
    <property type="match status" value="1"/>
</dbReference>
<dbReference type="OrthoDB" id="570199at2"/>
<evidence type="ECO:0000313" key="4">
    <source>
        <dbReference type="EMBL" id="QDU30452.1"/>
    </source>
</evidence>
<organism evidence="4 5">
    <name type="scientific">Anatilimnocola aggregata</name>
    <dbReference type="NCBI Taxonomy" id="2528021"/>
    <lineage>
        <taxon>Bacteria</taxon>
        <taxon>Pseudomonadati</taxon>
        <taxon>Planctomycetota</taxon>
        <taxon>Planctomycetia</taxon>
        <taxon>Pirellulales</taxon>
        <taxon>Pirellulaceae</taxon>
        <taxon>Anatilimnocola</taxon>
    </lineage>
</organism>
<protein>
    <recommendedName>
        <fullName evidence="6">DUF91 domain-containing protein</fullName>
    </recommendedName>
</protein>
<dbReference type="EMBL" id="CP036274">
    <property type="protein sequence ID" value="QDU30452.1"/>
    <property type="molecule type" value="Genomic_DNA"/>
</dbReference>
<dbReference type="InterPro" id="IPR048301">
    <property type="entry name" value="NucS_C"/>
</dbReference>
<evidence type="ECO:0000313" key="5">
    <source>
        <dbReference type="Proteomes" id="UP000315017"/>
    </source>
</evidence>
<dbReference type="PANTHER" id="PTHR38814">
    <property type="entry name" value="ENDONUCLEASE NUCS"/>
    <property type="match status" value="1"/>
</dbReference>
<dbReference type="GO" id="GO:0004519">
    <property type="term" value="F:endonuclease activity"/>
    <property type="evidence" value="ECO:0007669"/>
    <property type="project" value="InterPro"/>
</dbReference>
<dbReference type="Proteomes" id="UP000315017">
    <property type="component" value="Chromosome"/>
</dbReference>
<feature type="domain" description="Endonuclease NucS C-terminal" evidence="2">
    <location>
        <begin position="169"/>
        <end position="235"/>
    </location>
</feature>